<dbReference type="EMBL" id="JADHEI010000033">
    <property type="protein sequence ID" value="MBF2735430.1"/>
    <property type="molecule type" value="Genomic_DNA"/>
</dbReference>
<gene>
    <name evidence="2 3" type="primary">uppS</name>
    <name evidence="3" type="ORF">ISN26_05055</name>
</gene>
<dbReference type="InterPro" id="IPR001441">
    <property type="entry name" value="UPP_synth-like"/>
</dbReference>
<dbReference type="Proteomes" id="UP000604381">
    <property type="component" value="Unassembled WGS sequence"/>
</dbReference>
<dbReference type="GO" id="GO:0000287">
    <property type="term" value="F:magnesium ion binding"/>
    <property type="evidence" value="ECO:0007669"/>
    <property type="project" value="UniProtKB-UniRule"/>
</dbReference>
<keyword evidence="4" id="KW-1185">Reference proteome</keyword>
<evidence type="ECO:0000313" key="3">
    <source>
        <dbReference type="EMBL" id="MBF2735430.1"/>
    </source>
</evidence>
<dbReference type="PROSITE" id="PS01066">
    <property type="entry name" value="UPP_SYNTHASE"/>
    <property type="match status" value="1"/>
</dbReference>
<protein>
    <recommendedName>
        <fullName evidence="2">Ditrans,polycis-undecaprenyl-diphosphate synthase ((2E,6E)-farnesyl-diphosphate specific)</fullName>
        <ecNumber evidence="2">2.5.1.31</ecNumber>
    </recommendedName>
    <alternativeName>
        <fullName evidence="2">Ditrans,polycis-undecaprenylcistransferase</fullName>
    </alternativeName>
    <alternativeName>
        <fullName evidence="2">Undecaprenyl diphosphate synthase</fullName>
        <shortName evidence="2">UDS</shortName>
    </alternativeName>
    <alternativeName>
        <fullName evidence="2">Undecaprenyl pyrophosphate synthase</fullName>
        <shortName evidence="2">UPP synthase</shortName>
    </alternativeName>
</protein>
<dbReference type="GO" id="GO:0008360">
    <property type="term" value="P:regulation of cell shape"/>
    <property type="evidence" value="ECO:0007669"/>
    <property type="project" value="UniProtKB-KW"/>
</dbReference>
<organism evidence="3 4">
    <name type="scientific">Candidatus Amphirhobacter heronislandensis</name>
    <dbReference type="NCBI Taxonomy" id="1732024"/>
    <lineage>
        <taxon>Bacteria</taxon>
        <taxon>Pseudomonadati</taxon>
        <taxon>Pseudomonadota</taxon>
        <taxon>Gammaproteobacteria</taxon>
        <taxon>Candidatus Tethybacterales</taxon>
        <taxon>Candidatus Tethybacteraceae</taxon>
        <taxon>Candidatus Amphirhobacter</taxon>
    </lineage>
</organism>
<accession>A0A930Y1J4</accession>
<comment type="function">
    <text evidence="2">Catalyzes the sequential condensation of isopentenyl diphosphate (IPP) with (2E,6E)-farnesyl diphosphate (E,E-FPP) to yield (2Z,6Z,10Z,14Z,18Z,22Z,26Z,30Z,34E,38E)-undecaprenyl diphosphate (di-trans,octa-cis-UPP). UPP is the precursor of glycosyl carrier lipid in the biosynthesis of bacterial cell wall polysaccharide components such as peptidoglycan and lipopolysaccharide.</text>
</comment>
<keyword evidence="2" id="KW-0961">Cell wall biogenesis/degradation</keyword>
<dbReference type="GO" id="GO:0005829">
    <property type="term" value="C:cytosol"/>
    <property type="evidence" value="ECO:0007669"/>
    <property type="project" value="TreeGrafter"/>
</dbReference>
<comment type="catalytic activity">
    <reaction evidence="2">
        <text>8 isopentenyl diphosphate + (2E,6E)-farnesyl diphosphate = di-trans,octa-cis-undecaprenyl diphosphate + 8 diphosphate</text>
        <dbReference type="Rhea" id="RHEA:27551"/>
        <dbReference type="ChEBI" id="CHEBI:33019"/>
        <dbReference type="ChEBI" id="CHEBI:58405"/>
        <dbReference type="ChEBI" id="CHEBI:128769"/>
        <dbReference type="ChEBI" id="CHEBI:175763"/>
        <dbReference type="EC" id="2.5.1.31"/>
    </reaction>
</comment>
<name>A0A930Y1J4_9GAMM</name>
<proteinExistence type="inferred from homology"/>
<dbReference type="CDD" id="cd00475">
    <property type="entry name" value="Cis_IPPS"/>
    <property type="match status" value="1"/>
</dbReference>
<dbReference type="Pfam" id="PF01255">
    <property type="entry name" value="Prenyltransf"/>
    <property type="match status" value="1"/>
</dbReference>
<feature type="binding site" evidence="2">
    <location>
        <begin position="47"/>
        <end position="49"/>
    </location>
    <ligand>
        <name>substrate</name>
    </ligand>
</feature>
<evidence type="ECO:0000313" key="4">
    <source>
        <dbReference type="Proteomes" id="UP000604381"/>
    </source>
</evidence>
<feature type="active site" description="Proton acceptor" evidence="2">
    <location>
        <position position="50"/>
    </location>
</feature>
<sequence>MDGNGRWAQSRGLDRSAGHRKGMDAAYDCAVACRAAGVSHLSLFAFSTDNWQRPAAEVKELIALFDRGMRENFSRIVADDLRIRFIGDLSGFPQAVRRTIGKIEAETADNGALHLQIALNYSGKWDVAEAVRRLADTGHDLSAATEEQIASELATAGCPELDLLIRTSGELRLSNFMLWQAAYAELYFTEVLWPDFGAAELQAALADYARRERRYGRVEAR</sequence>
<feature type="binding site" evidence="2">
    <location>
        <position position="53"/>
    </location>
    <ligand>
        <name>substrate</name>
    </ligand>
</feature>
<dbReference type="GO" id="GO:0016094">
    <property type="term" value="P:polyprenol biosynthetic process"/>
    <property type="evidence" value="ECO:0007669"/>
    <property type="project" value="TreeGrafter"/>
</dbReference>
<feature type="binding site" evidence="2">
    <location>
        <begin position="172"/>
        <end position="174"/>
    </location>
    <ligand>
        <name>substrate</name>
    </ligand>
</feature>
<dbReference type="Gene3D" id="3.40.1180.10">
    <property type="entry name" value="Decaprenyl diphosphate synthase-like"/>
    <property type="match status" value="1"/>
</dbReference>
<dbReference type="InterPro" id="IPR018520">
    <property type="entry name" value="UPP_synth-like_CS"/>
</dbReference>
<feature type="binding site" evidence="2">
    <location>
        <position position="2"/>
    </location>
    <ligand>
        <name>Mg(2+)</name>
        <dbReference type="ChEBI" id="CHEBI:18420"/>
    </ligand>
</feature>
<comment type="cofactor">
    <cofactor evidence="2">
        <name>Mg(2+)</name>
        <dbReference type="ChEBI" id="CHEBI:18420"/>
    </cofactor>
    <text evidence="2">Binds 2 magnesium ions per subunit.</text>
</comment>
<dbReference type="InterPro" id="IPR036424">
    <property type="entry name" value="UPP_synth-like_sf"/>
</dbReference>
<feature type="binding site" evidence="2">
    <location>
        <position position="15"/>
    </location>
    <ligand>
        <name>substrate</name>
    </ligand>
</feature>
<feature type="binding site" evidence="2">
    <location>
        <begin position="3"/>
        <end position="6"/>
    </location>
    <ligand>
        <name>substrate</name>
    </ligand>
</feature>
<comment type="similarity">
    <text evidence="2">Belongs to the UPP synthase family.</text>
</comment>
<reference evidence="3" key="1">
    <citation type="submission" date="2020-10" db="EMBL/GenBank/DDBJ databases">
        <title>An improved Amphimedon queenslandica hologenome assembly reveals how three proteobacterial symbionts can extend the metabolic phenotypic of their marine sponge host.</title>
        <authorList>
            <person name="Degnan B."/>
            <person name="Degnan S."/>
            <person name="Xiang X."/>
        </authorList>
    </citation>
    <scope>NUCLEOTIDE SEQUENCE</scope>
    <source>
        <strain evidence="3">AqS2</strain>
    </source>
</reference>
<dbReference type="AlphaFoldDB" id="A0A930Y1J4"/>
<dbReference type="PANTHER" id="PTHR10291">
    <property type="entry name" value="DEHYDRODOLICHYL DIPHOSPHATE SYNTHASE FAMILY MEMBER"/>
    <property type="match status" value="1"/>
</dbReference>
<dbReference type="PANTHER" id="PTHR10291:SF0">
    <property type="entry name" value="DEHYDRODOLICHYL DIPHOSPHATE SYNTHASE 2"/>
    <property type="match status" value="1"/>
</dbReference>
<dbReference type="HAMAP" id="MF_01139">
    <property type="entry name" value="ISPT"/>
    <property type="match status" value="1"/>
</dbReference>
<evidence type="ECO:0000256" key="2">
    <source>
        <dbReference type="HAMAP-Rule" id="MF_01139"/>
    </source>
</evidence>
<comment type="subunit">
    <text evidence="2">Homodimer.</text>
</comment>
<feature type="active site" evidence="2">
    <location>
        <position position="2"/>
    </location>
</feature>
<keyword evidence="2" id="KW-0479">Metal-binding</keyword>
<feature type="binding site" evidence="2">
    <location>
        <position position="19"/>
    </location>
    <ligand>
        <name>substrate</name>
    </ligand>
</feature>
<keyword evidence="2" id="KW-0460">Magnesium</keyword>
<evidence type="ECO:0000256" key="1">
    <source>
        <dbReference type="ARBA" id="ARBA00022679"/>
    </source>
</evidence>
<feature type="binding site" evidence="2">
    <location>
        <position position="185"/>
    </location>
    <ligand>
        <name>Mg(2+)</name>
        <dbReference type="ChEBI" id="CHEBI:18420"/>
    </ligand>
</feature>
<dbReference type="SUPFAM" id="SSF64005">
    <property type="entry name" value="Undecaprenyl diphosphate synthase"/>
    <property type="match status" value="1"/>
</dbReference>
<dbReference type="GO" id="GO:0009252">
    <property type="term" value="P:peptidoglycan biosynthetic process"/>
    <property type="evidence" value="ECO:0007669"/>
    <property type="project" value="UniProtKB-UniRule"/>
</dbReference>
<feature type="binding site" evidence="2">
    <location>
        <position position="51"/>
    </location>
    <ligand>
        <name>substrate</name>
    </ligand>
</feature>
<comment type="caution">
    <text evidence="3">The sequence shown here is derived from an EMBL/GenBank/DDBJ whole genome shotgun (WGS) entry which is preliminary data.</text>
</comment>
<feature type="binding site" evidence="2">
    <location>
        <position position="166"/>
    </location>
    <ligand>
        <name>substrate</name>
    </ligand>
</feature>
<dbReference type="NCBIfam" id="TIGR00055">
    <property type="entry name" value="uppS"/>
    <property type="match status" value="1"/>
</dbReference>
<dbReference type="EC" id="2.5.1.31" evidence="2"/>
<keyword evidence="1 2" id="KW-0808">Transferase</keyword>
<keyword evidence="2" id="KW-0133">Cell shape</keyword>
<keyword evidence="2" id="KW-0573">Peptidoglycan synthesis</keyword>
<dbReference type="GO" id="GO:0008834">
    <property type="term" value="F:ditrans,polycis-undecaprenyl-diphosphate synthase [(2E,6E)-farnesyl-diphosphate specific] activity"/>
    <property type="evidence" value="ECO:0007669"/>
    <property type="project" value="UniProtKB-UniRule"/>
</dbReference>
<feature type="binding site" evidence="2">
    <location>
        <position position="7"/>
    </location>
    <ligand>
        <name>substrate</name>
    </ligand>
</feature>
<dbReference type="GO" id="GO:0071555">
    <property type="term" value="P:cell wall organization"/>
    <property type="evidence" value="ECO:0007669"/>
    <property type="project" value="UniProtKB-KW"/>
</dbReference>